<gene>
    <name evidence="2" type="ORF">Catovirus_1_946</name>
</gene>
<organism evidence="2">
    <name type="scientific">Catovirus CTV1</name>
    <dbReference type="NCBI Taxonomy" id="1977631"/>
    <lineage>
        <taxon>Viruses</taxon>
        <taxon>Varidnaviria</taxon>
        <taxon>Bamfordvirae</taxon>
        <taxon>Nucleocytoviricota</taxon>
        <taxon>Megaviricetes</taxon>
        <taxon>Imitervirales</taxon>
        <taxon>Mimiviridae</taxon>
        <taxon>Klosneuvirinae</taxon>
        <taxon>Catovirus</taxon>
    </lineage>
</organism>
<name>A0A1V0SB18_9VIRU</name>
<dbReference type="InterPro" id="IPR043905">
    <property type="entry name" value="DUF5771"/>
</dbReference>
<protein>
    <submittedName>
        <fullName evidence="2">Uncharacterized protein</fullName>
    </submittedName>
</protein>
<reference evidence="2" key="1">
    <citation type="journal article" date="2017" name="Science">
        <title>Giant viruses with an expanded complement of translation system components.</title>
        <authorList>
            <person name="Schulz F."/>
            <person name="Yutin N."/>
            <person name="Ivanova N.N."/>
            <person name="Ortega D.R."/>
            <person name="Lee T.K."/>
            <person name="Vierheilig J."/>
            <person name="Daims H."/>
            <person name="Horn M."/>
            <person name="Wagner M."/>
            <person name="Jensen G.J."/>
            <person name="Kyrpides N.C."/>
            <person name="Koonin E.V."/>
            <person name="Woyke T."/>
        </authorList>
    </citation>
    <scope>NUCLEOTIDE SEQUENCE</scope>
    <source>
        <strain evidence="2">CTV1</strain>
    </source>
</reference>
<proteinExistence type="predicted"/>
<feature type="region of interest" description="Disordered" evidence="1">
    <location>
        <begin position="123"/>
        <end position="159"/>
    </location>
</feature>
<feature type="compositionally biased region" description="Basic residues" evidence="1">
    <location>
        <begin position="127"/>
        <end position="159"/>
    </location>
</feature>
<evidence type="ECO:0000313" key="2">
    <source>
        <dbReference type="EMBL" id="ARF08896.1"/>
    </source>
</evidence>
<dbReference type="Pfam" id="PF19075">
    <property type="entry name" value="DUF5771"/>
    <property type="match status" value="1"/>
</dbReference>
<dbReference type="EMBL" id="KY684083">
    <property type="protein sequence ID" value="ARF08896.1"/>
    <property type="molecule type" value="Genomic_DNA"/>
</dbReference>
<sequence>MKCPKGQIERVGYTRKSYKRKDGTVVKRSIVGPACVNDRGNVGKGPKILPEIDKNIHLRNYGYNVKDKPQSREKALKKASRELGTLPTLRRLNLIANYNKWNPEVESKMRDDVEYLKYEYKKEKSRNIKRQSKSNKKRSKSKSKKSSSKKSLKNKKIKF</sequence>
<accession>A0A1V0SB18</accession>
<evidence type="ECO:0000256" key="1">
    <source>
        <dbReference type="SAM" id="MobiDB-lite"/>
    </source>
</evidence>